<feature type="transmembrane region" description="Helical" evidence="1">
    <location>
        <begin position="182"/>
        <end position="202"/>
    </location>
</feature>
<comment type="caution">
    <text evidence="2">The sequence shown here is derived from an EMBL/GenBank/DDBJ whole genome shotgun (WGS) entry which is preliminary data.</text>
</comment>
<evidence type="ECO:0008006" key="4">
    <source>
        <dbReference type="Google" id="ProtNLM"/>
    </source>
</evidence>
<feature type="transmembrane region" description="Helical" evidence="1">
    <location>
        <begin position="209"/>
        <end position="228"/>
    </location>
</feature>
<name>A0A9X3S5K1_9ACTN</name>
<keyword evidence="1" id="KW-0472">Membrane</keyword>
<sequence length="234" mass="24954">MPEGLSPAEVGKEIAEHKKHSDAAGDDHDRHDRRLSIVEAVLLSFVAILAAYSGYAAAKWGTESSISLASASAQRTKANRADTEAIVTRTLDSASFNAWFTAFTAGNADAQRLAEKRMRPGYRPAFDAWRATDPEHNPSAPAGPAYMPQYVIPQDAAAKAYDAKADRAFAKGSEAGQTADKYIRATVFLATVLFLVGISGHFRIRQARIGLIVAAGFLLGFAVIQLLGLPGPPA</sequence>
<keyword evidence="1" id="KW-1133">Transmembrane helix</keyword>
<dbReference type="AlphaFoldDB" id="A0A9X3S5K1"/>
<reference evidence="2" key="1">
    <citation type="submission" date="2022-10" db="EMBL/GenBank/DDBJ databases">
        <title>The WGS of Solirubrobacter ginsenosidimutans DSM 21036.</title>
        <authorList>
            <person name="Jiang Z."/>
        </authorList>
    </citation>
    <scope>NUCLEOTIDE SEQUENCE</scope>
    <source>
        <strain evidence="2">DSM 21036</strain>
    </source>
</reference>
<proteinExistence type="predicted"/>
<keyword evidence="1" id="KW-0812">Transmembrane</keyword>
<accession>A0A9X3S5K1</accession>
<keyword evidence="3" id="KW-1185">Reference proteome</keyword>
<organism evidence="2 3">
    <name type="scientific">Solirubrobacter ginsenosidimutans</name>
    <dbReference type="NCBI Taxonomy" id="490573"/>
    <lineage>
        <taxon>Bacteria</taxon>
        <taxon>Bacillati</taxon>
        <taxon>Actinomycetota</taxon>
        <taxon>Thermoleophilia</taxon>
        <taxon>Solirubrobacterales</taxon>
        <taxon>Solirubrobacteraceae</taxon>
        <taxon>Solirubrobacter</taxon>
    </lineage>
</organism>
<dbReference type="Proteomes" id="UP001149140">
    <property type="component" value="Unassembled WGS sequence"/>
</dbReference>
<feature type="transmembrane region" description="Helical" evidence="1">
    <location>
        <begin position="40"/>
        <end position="58"/>
    </location>
</feature>
<evidence type="ECO:0000256" key="1">
    <source>
        <dbReference type="SAM" id="Phobius"/>
    </source>
</evidence>
<gene>
    <name evidence="2" type="ORF">OM076_28685</name>
</gene>
<evidence type="ECO:0000313" key="3">
    <source>
        <dbReference type="Proteomes" id="UP001149140"/>
    </source>
</evidence>
<evidence type="ECO:0000313" key="2">
    <source>
        <dbReference type="EMBL" id="MDA0164281.1"/>
    </source>
</evidence>
<protein>
    <recommendedName>
        <fullName evidence="4">DUF4337 domain-containing protein</fullName>
    </recommendedName>
</protein>
<dbReference type="RefSeq" id="WP_270043532.1">
    <property type="nucleotide sequence ID" value="NZ_JAPDOD010000032.1"/>
</dbReference>
<dbReference type="EMBL" id="JAPDOD010000032">
    <property type="protein sequence ID" value="MDA0164281.1"/>
    <property type="molecule type" value="Genomic_DNA"/>
</dbReference>